<dbReference type="Gene3D" id="2.60.40.3960">
    <property type="entry name" value="Velvet domain"/>
    <property type="match status" value="1"/>
</dbReference>
<keyword evidence="4" id="KW-0539">Nucleus</keyword>
<proteinExistence type="predicted"/>
<dbReference type="InterPro" id="IPR038491">
    <property type="entry name" value="Velvet_dom_sf"/>
</dbReference>
<reference evidence="6" key="1">
    <citation type="submission" date="2022-07" db="EMBL/GenBank/DDBJ databases">
        <title>Phylogenomic reconstructions and comparative analyses of Kickxellomycotina fungi.</title>
        <authorList>
            <person name="Reynolds N.K."/>
            <person name="Stajich J.E."/>
            <person name="Barry K."/>
            <person name="Grigoriev I.V."/>
            <person name="Crous P."/>
            <person name="Smith M.E."/>
        </authorList>
    </citation>
    <scope>NUCLEOTIDE SEQUENCE</scope>
    <source>
        <strain evidence="6">RSA 567</strain>
    </source>
</reference>
<dbReference type="InterPro" id="IPR037525">
    <property type="entry name" value="Velvet_dom"/>
</dbReference>
<evidence type="ECO:0000256" key="4">
    <source>
        <dbReference type="ARBA" id="ARBA00023242"/>
    </source>
</evidence>
<name>A0A9W8B4H2_9FUNG</name>
<keyword evidence="2" id="KW-0805">Transcription regulation</keyword>
<sequence>MCGFGEKDRRLIDPPPILRLNMYHEPGQPVTDYRAVDASCFVCLATVWSADGHEERGVVVNPSSIPIQPSFPSANVIALNDPSPTRNLIGSTVVSAQCLNDLNGQPGLFFVFSDLAIRTEGMFSLKFNFVPLGSGPADSWAPIDRNWQVCCLAHSSPFEVFSPRKFPGLTESTELSRCFADQGVKISIRRKGPAKQG</sequence>
<comment type="subcellular location">
    <subcellularLocation>
        <location evidence="1">Nucleus</location>
    </subcellularLocation>
</comment>
<dbReference type="PANTHER" id="PTHR33572">
    <property type="entry name" value="SPORE DEVELOPMENT REGULATOR VOSA"/>
    <property type="match status" value="1"/>
</dbReference>
<dbReference type="PROSITE" id="PS51821">
    <property type="entry name" value="VELVET"/>
    <property type="match status" value="1"/>
</dbReference>
<organism evidence="6 7">
    <name type="scientific">Dimargaris verticillata</name>
    <dbReference type="NCBI Taxonomy" id="2761393"/>
    <lineage>
        <taxon>Eukaryota</taxon>
        <taxon>Fungi</taxon>
        <taxon>Fungi incertae sedis</taxon>
        <taxon>Zoopagomycota</taxon>
        <taxon>Kickxellomycotina</taxon>
        <taxon>Dimargaritomycetes</taxon>
        <taxon>Dimargaritales</taxon>
        <taxon>Dimargaritaceae</taxon>
        <taxon>Dimargaris</taxon>
    </lineage>
</organism>
<dbReference type="InterPro" id="IPR021740">
    <property type="entry name" value="Velvet"/>
</dbReference>
<evidence type="ECO:0000313" key="7">
    <source>
        <dbReference type="Proteomes" id="UP001151582"/>
    </source>
</evidence>
<protein>
    <recommendedName>
        <fullName evidence="5">Velvet domain-containing protein</fullName>
    </recommendedName>
</protein>
<dbReference type="EMBL" id="JANBQB010000325">
    <property type="protein sequence ID" value="KAJ1977722.1"/>
    <property type="molecule type" value="Genomic_DNA"/>
</dbReference>
<dbReference type="Pfam" id="PF11754">
    <property type="entry name" value="Velvet"/>
    <property type="match status" value="1"/>
</dbReference>
<dbReference type="PANTHER" id="PTHR33572:SF3">
    <property type="entry name" value="VELVET COMPLEX SUBUNIT B"/>
    <property type="match status" value="1"/>
</dbReference>
<dbReference type="GO" id="GO:0005634">
    <property type="term" value="C:nucleus"/>
    <property type="evidence" value="ECO:0007669"/>
    <property type="project" value="UniProtKB-SubCell"/>
</dbReference>
<dbReference type="AlphaFoldDB" id="A0A9W8B4H2"/>
<gene>
    <name evidence="6" type="ORF">H4R34_003472</name>
</gene>
<evidence type="ECO:0000259" key="5">
    <source>
        <dbReference type="PROSITE" id="PS51821"/>
    </source>
</evidence>
<dbReference type="OrthoDB" id="3056235at2759"/>
<feature type="domain" description="Velvet" evidence="5">
    <location>
        <begin position="1"/>
        <end position="189"/>
    </location>
</feature>
<evidence type="ECO:0000256" key="1">
    <source>
        <dbReference type="ARBA" id="ARBA00004123"/>
    </source>
</evidence>
<evidence type="ECO:0000256" key="2">
    <source>
        <dbReference type="ARBA" id="ARBA00023015"/>
    </source>
</evidence>
<dbReference type="Proteomes" id="UP001151582">
    <property type="component" value="Unassembled WGS sequence"/>
</dbReference>
<evidence type="ECO:0000313" key="6">
    <source>
        <dbReference type="EMBL" id="KAJ1977722.1"/>
    </source>
</evidence>
<accession>A0A9W8B4H2</accession>
<keyword evidence="3" id="KW-0804">Transcription</keyword>
<keyword evidence="7" id="KW-1185">Reference proteome</keyword>
<evidence type="ECO:0000256" key="3">
    <source>
        <dbReference type="ARBA" id="ARBA00023163"/>
    </source>
</evidence>
<comment type="caution">
    <text evidence="6">The sequence shown here is derived from an EMBL/GenBank/DDBJ whole genome shotgun (WGS) entry which is preliminary data.</text>
</comment>